<accession>A0A8S5PEF3</accession>
<evidence type="ECO:0000313" key="2">
    <source>
        <dbReference type="EMBL" id="DAE04753.1"/>
    </source>
</evidence>
<name>A0A8S5PEF3_9CAUD</name>
<dbReference type="InterPro" id="IPR007119">
    <property type="entry name" value="Phage_tail_spike_N"/>
</dbReference>
<dbReference type="PROSITE" id="PS00018">
    <property type="entry name" value="EF_HAND_1"/>
    <property type="match status" value="1"/>
</dbReference>
<reference evidence="2" key="1">
    <citation type="journal article" date="2021" name="Proc. Natl. Acad. Sci. U.S.A.">
        <title>A Catalog of Tens of Thousands of Viruses from Human Metagenomes Reveals Hidden Associations with Chronic Diseases.</title>
        <authorList>
            <person name="Tisza M.J."/>
            <person name="Buck C.B."/>
        </authorList>
    </citation>
    <scope>NUCLEOTIDE SEQUENCE</scope>
    <source>
        <strain evidence="2">Ctorp6</strain>
    </source>
</reference>
<evidence type="ECO:0000259" key="1">
    <source>
        <dbReference type="Pfam" id="PF06605"/>
    </source>
</evidence>
<dbReference type="NCBIfam" id="TIGR01665">
    <property type="entry name" value="put_anti_recept"/>
    <property type="match status" value="1"/>
</dbReference>
<dbReference type="InterPro" id="IPR018247">
    <property type="entry name" value="EF_Hand_1_Ca_BS"/>
</dbReference>
<protein>
    <submittedName>
        <fullName evidence="2">Tail protein</fullName>
    </submittedName>
</protein>
<dbReference type="Pfam" id="PF00404">
    <property type="entry name" value="Dockerin_1"/>
    <property type="match status" value="1"/>
</dbReference>
<proteinExistence type="predicted"/>
<dbReference type="InterPro" id="IPR002105">
    <property type="entry name" value="Dockerin_1_rpt"/>
</dbReference>
<dbReference type="GO" id="GO:0000272">
    <property type="term" value="P:polysaccharide catabolic process"/>
    <property type="evidence" value="ECO:0007669"/>
    <property type="project" value="InterPro"/>
</dbReference>
<dbReference type="Pfam" id="PF06605">
    <property type="entry name" value="Prophage_tail"/>
    <property type="match status" value="1"/>
</dbReference>
<organism evidence="2">
    <name type="scientific">Siphoviridae sp. ctorp6</name>
    <dbReference type="NCBI Taxonomy" id="2825673"/>
    <lineage>
        <taxon>Viruses</taxon>
        <taxon>Duplodnaviria</taxon>
        <taxon>Heunggongvirae</taxon>
        <taxon>Uroviricota</taxon>
        <taxon>Caudoviricetes</taxon>
    </lineage>
</organism>
<sequence>MLSVKTQDGWLPITVTTNAYVEKDEEGEETLSFDVPPDSELFTYLKTEAEVRTEDNLYLIKGVNKLITQATITCELNMDDWKASYYLKTADIAALQTKTIGDVLNYIKPAGWTVTGEEVRTIKRTPDKEKCNGYDVLMRCKTVYDVQYDFDCLSKVVTVIDPYASADTGLYVTPELNMKDHTYKESSTELVTRLYCYGADDLTFADINNGKPYIDLQGYKGRPIVSSWTDGRYTNKESLLADGQKKLQELAAPVGSYTINMIDLAAVDDKYKDLQVKIRETAHCIIDPVRGIEIPHRIVKTRKYLLDEDKSNNTITLSNEPRKITDMINQMQENVTELTQDGYKKETTIRNNSESIELIAKGLGEAQLKLQEDQIIALISKAINNGNSMQTMQVIIDILGLTIKNGGIKVYDGNNSLVLYVDQNTKKLNFSGTISGTTITGTLFDGGTIRTSDGDIGGWKIDSNGLYNGTVKIKNSGITNIYTWADLYIIRLIIMGTINADDDMVYHYDFNGDGKITPADYATLKNRLKAM</sequence>
<feature type="domain" description="Tail spike" evidence="1">
    <location>
        <begin position="96"/>
        <end position="331"/>
    </location>
</feature>
<dbReference type="InterPro" id="IPR010572">
    <property type="entry name" value="Tail_dom"/>
</dbReference>
<dbReference type="GO" id="GO:0004553">
    <property type="term" value="F:hydrolase activity, hydrolyzing O-glycosyl compounds"/>
    <property type="evidence" value="ECO:0007669"/>
    <property type="project" value="InterPro"/>
</dbReference>
<dbReference type="EMBL" id="BK015394">
    <property type="protein sequence ID" value="DAE04753.1"/>
    <property type="molecule type" value="Genomic_DNA"/>
</dbReference>